<organism evidence="1 2">
    <name type="scientific">Moritella yayanosii</name>
    <dbReference type="NCBI Taxonomy" id="69539"/>
    <lineage>
        <taxon>Bacteria</taxon>
        <taxon>Pseudomonadati</taxon>
        <taxon>Pseudomonadota</taxon>
        <taxon>Gammaproteobacteria</taxon>
        <taxon>Alteromonadales</taxon>
        <taxon>Moritellaceae</taxon>
        <taxon>Moritella</taxon>
    </lineage>
</organism>
<dbReference type="EMBL" id="LS483250">
    <property type="protein sequence ID" value="SQD79918.1"/>
    <property type="molecule type" value="Genomic_DNA"/>
</dbReference>
<reference evidence="2" key="1">
    <citation type="submission" date="2018-05" db="EMBL/GenBank/DDBJ databases">
        <authorList>
            <person name="Cea G.-C."/>
            <person name="William W."/>
        </authorList>
    </citation>
    <scope>NUCLEOTIDE SEQUENCE [LARGE SCALE GENOMIC DNA]</scope>
    <source>
        <strain evidence="2">DB21MT 5</strain>
    </source>
</reference>
<evidence type="ECO:0000313" key="1">
    <source>
        <dbReference type="EMBL" id="SQD79918.1"/>
    </source>
</evidence>
<gene>
    <name evidence="1" type="ORF">MORIYA_3463</name>
</gene>
<proteinExistence type="predicted"/>
<dbReference type="KEGG" id="mya:MORIYA_3463"/>
<protein>
    <submittedName>
        <fullName evidence="1">Uncharacterized protein</fullName>
    </submittedName>
</protein>
<name>A0A330LVU5_9GAMM</name>
<evidence type="ECO:0000313" key="2">
    <source>
        <dbReference type="Proteomes" id="UP000250163"/>
    </source>
</evidence>
<accession>A0A330LVU5</accession>
<sequence length="77" mass="8532">MAVQVRPRAPYLSNRALANAKALLYLAQSKAYLTFSLRYIAKIRPNKLNLLPLDNLLLSISGTFACRICAQGNLTHS</sequence>
<keyword evidence="2" id="KW-1185">Reference proteome</keyword>
<dbReference type="AlphaFoldDB" id="A0A330LVU5"/>
<dbReference type="Proteomes" id="UP000250163">
    <property type="component" value="Chromosome MORIYA"/>
</dbReference>